<evidence type="ECO:0000256" key="6">
    <source>
        <dbReference type="ARBA" id="ARBA00022857"/>
    </source>
</evidence>
<comment type="cofactor">
    <cofactor evidence="2">
        <name>FAD</name>
        <dbReference type="ChEBI" id="CHEBI:57692"/>
    </cofactor>
</comment>
<keyword evidence="3" id="KW-0285">Flavoprotein</keyword>
<dbReference type="GO" id="GO:0005829">
    <property type="term" value="C:cytosol"/>
    <property type="evidence" value="ECO:0007669"/>
    <property type="project" value="TreeGrafter"/>
</dbReference>
<dbReference type="InterPro" id="IPR023173">
    <property type="entry name" value="NADPH_Cyt_P450_Rdtase_alpha"/>
</dbReference>
<name>A0A871R8W3_DEKBR</name>
<dbReference type="Pfam" id="PF00667">
    <property type="entry name" value="FAD_binding_1"/>
    <property type="match status" value="1"/>
</dbReference>
<comment type="cofactor">
    <cofactor evidence="1">
        <name>FMN</name>
        <dbReference type="ChEBI" id="CHEBI:58210"/>
    </cofactor>
</comment>
<dbReference type="GeneID" id="64572789"/>
<evidence type="ECO:0000256" key="4">
    <source>
        <dbReference type="ARBA" id="ARBA00022643"/>
    </source>
</evidence>
<dbReference type="RefSeq" id="XP_041137637.1">
    <property type="nucleotide sequence ID" value="XM_041279423.1"/>
</dbReference>
<keyword evidence="5" id="KW-0274">FAD</keyword>
<dbReference type="InterPro" id="IPR008254">
    <property type="entry name" value="Flavodoxin/NO_synth"/>
</dbReference>
<dbReference type="Gene3D" id="1.20.990.10">
    <property type="entry name" value="NADPH-cytochrome p450 Reductase, Chain A, domain 3"/>
    <property type="match status" value="1"/>
</dbReference>
<dbReference type="SUPFAM" id="SSF63380">
    <property type="entry name" value="Riboflavin synthase domain-like"/>
    <property type="match status" value="1"/>
</dbReference>
<dbReference type="Gene3D" id="2.40.30.10">
    <property type="entry name" value="Translation factors"/>
    <property type="match status" value="1"/>
</dbReference>
<reference evidence="11" key="2">
    <citation type="journal article" name="BMC Genomics">
        <title>New genome assemblies reveal patterns of domestication and adaptation across Brettanomyces (Dekkera) species.</title>
        <authorList>
            <person name="Roach M.J."/>
            <person name="Borneman A.R."/>
        </authorList>
    </citation>
    <scope>NUCLEOTIDE SEQUENCE</scope>
    <source>
        <strain evidence="11">UCD 2041</strain>
    </source>
</reference>
<evidence type="ECO:0000256" key="7">
    <source>
        <dbReference type="ARBA" id="ARBA00023002"/>
    </source>
</evidence>
<feature type="domain" description="FAD-binding FR-type" evidence="10">
    <location>
        <begin position="205"/>
        <end position="451"/>
    </location>
</feature>
<evidence type="ECO:0000259" key="10">
    <source>
        <dbReference type="PROSITE" id="PS51384"/>
    </source>
</evidence>
<accession>A0A871R8W3</accession>
<keyword evidence="7" id="KW-0560">Oxidoreductase</keyword>
<evidence type="ECO:0000313" key="11">
    <source>
        <dbReference type="EMBL" id="QOU21144.1"/>
    </source>
</evidence>
<dbReference type="InterPro" id="IPR001094">
    <property type="entry name" value="Flavdoxin-like"/>
</dbReference>
<dbReference type="PRINTS" id="PR00369">
    <property type="entry name" value="FLAVODOXIN"/>
</dbReference>
<dbReference type="InterPro" id="IPR017927">
    <property type="entry name" value="FAD-bd_FR_type"/>
</dbReference>
<dbReference type="EC" id="1.6.2.4" evidence="8"/>
<dbReference type="AlphaFoldDB" id="A0A871R8W3"/>
<dbReference type="SUPFAM" id="SSF52218">
    <property type="entry name" value="Flavoproteins"/>
    <property type="match status" value="1"/>
</dbReference>
<dbReference type="SUPFAM" id="SSF52343">
    <property type="entry name" value="Ferredoxin reductase-like, C-terminal NADP-linked domain"/>
    <property type="match status" value="1"/>
</dbReference>
<dbReference type="Gene3D" id="3.40.50.360">
    <property type="match status" value="1"/>
</dbReference>
<dbReference type="EMBL" id="CP063136">
    <property type="protein sequence ID" value="QOU21144.1"/>
    <property type="molecule type" value="Genomic_DNA"/>
</dbReference>
<evidence type="ECO:0000256" key="5">
    <source>
        <dbReference type="ARBA" id="ARBA00022827"/>
    </source>
</evidence>
<dbReference type="Proteomes" id="UP000663131">
    <property type="component" value="Chromosome 8"/>
</dbReference>
<dbReference type="PANTHER" id="PTHR19384:SF17">
    <property type="entry name" value="NADPH--CYTOCHROME P450 REDUCTASE"/>
    <property type="match status" value="1"/>
</dbReference>
<dbReference type="KEGG" id="bbrx:BRETT_000864"/>
<dbReference type="OrthoDB" id="1856718at2759"/>
<dbReference type="Pfam" id="PF00175">
    <property type="entry name" value="NAD_binding_1"/>
    <property type="match status" value="1"/>
</dbReference>
<gene>
    <name evidence="11" type="ORF">BRETT_000864</name>
</gene>
<dbReference type="PRINTS" id="PR00371">
    <property type="entry name" value="FPNCR"/>
</dbReference>
<dbReference type="InterPro" id="IPR001433">
    <property type="entry name" value="OxRdtase_FAD/NAD-bd"/>
</dbReference>
<dbReference type="InterPro" id="IPR029039">
    <property type="entry name" value="Flavoprotein-like_sf"/>
</dbReference>
<organism evidence="11 12">
    <name type="scientific">Dekkera bruxellensis</name>
    <name type="common">Brettanomyces custersii</name>
    <dbReference type="NCBI Taxonomy" id="5007"/>
    <lineage>
        <taxon>Eukaryota</taxon>
        <taxon>Fungi</taxon>
        <taxon>Dikarya</taxon>
        <taxon>Ascomycota</taxon>
        <taxon>Saccharomycotina</taxon>
        <taxon>Pichiomycetes</taxon>
        <taxon>Pichiales</taxon>
        <taxon>Pichiaceae</taxon>
        <taxon>Brettanomyces</taxon>
    </lineage>
</organism>
<reference evidence="11" key="1">
    <citation type="submission" date="2020-10" db="EMBL/GenBank/DDBJ databases">
        <authorList>
            <person name="Palmer J.M."/>
        </authorList>
    </citation>
    <scope>NUCLEOTIDE SEQUENCE</scope>
    <source>
        <strain evidence="11">UCD 2041</strain>
    </source>
</reference>
<evidence type="ECO:0000256" key="2">
    <source>
        <dbReference type="ARBA" id="ARBA00001974"/>
    </source>
</evidence>
<evidence type="ECO:0000256" key="8">
    <source>
        <dbReference type="ARBA" id="ARBA00023797"/>
    </source>
</evidence>
<evidence type="ECO:0000259" key="9">
    <source>
        <dbReference type="PROSITE" id="PS50902"/>
    </source>
</evidence>
<dbReference type="InterPro" id="IPR039261">
    <property type="entry name" value="FNR_nucleotide-bd"/>
</dbReference>
<dbReference type="PROSITE" id="PS50902">
    <property type="entry name" value="FLAVODOXIN_LIKE"/>
    <property type="match status" value="1"/>
</dbReference>
<dbReference type="GO" id="GO:0050660">
    <property type="term" value="F:flavin adenine dinucleotide binding"/>
    <property type="evidence" value="ECO:0007669"/>
    <property type="project" value="TreeGrafter"/>
</dbReference>
<evidence type="ECO:0000313" key="12">
    <source>
        <dbReference type="Proteomes" id="UP000663131"/>
    </source>
</evidence>
<dbReference type="InterPro" id="IPR003097">
    <property type="entry name" value="CysJ-like_FAD-binding"/>
</dbReference>
<dbReference type="PROSITE" id="PS51384">
    <property type="entry name" value="FAD_FR"/>
    <property type="match status" value="1"/>
</dbReference>
<dbReference type="GO" id="GO:0003958">
    <property type="term" value="F:NADPH-hemoprotein reductase activity"/>
    <property type="evidence" value="ECO:0007669"/>
    <property type="project" value="UniProtKB-EC"/>
</dbReference>
<proteinExistence type="predicted"/>
<sequence length="606" mass="69836">MTPYLVCYSSQTGTSKKLAVDFAHEIEQTIDHDRIPTEENMFEVKNISEIEKPEDLSRWILICFFISSYGDGEQCSDGEQFYNSLRHLENDFFKKRGKQCEFTMFGCGNSLYDSYQGAANNIQKELSRLSFHEIGKFGKGDDGCNMLMEDYNEWKLDTISLLQKLLKFPLVQRTNEYISQFEVTESDEAEAVLFDKSTGPPHHEDNPFFARIKNIEVLTNNEFDVKKVVRVSFDLEQKKTNLRYTTGDHIAVYPSNSESDVRSFLKLVGLWHKRNQIVRIIPVGHSIRPFYPIPCSYFNICKYYLEINASPSRKMIHFIANTFTEDDAAKQSLANITSNAETFAKNVTSRHLTISKLLEPFGYKNFNIPITFFMESFGKLKPRYYSISSSSLEFSDMVDMTVSLDKDSDSHFEGVFSKELERILDDKRTSEICQIDTRLPIFMETSKFRLPTNSKKPILLICAGVGVAPFRAFIREIALKSKNAEISKIYLYYGLRRQDEDFLYFEELNEIKKKLDGMLEVNIAESRGAGPKVYVQNLLERDRSKIGYLCIKNNACIYVCGRAKTMGRGVSKTLIDIFSDIKGGISQGDNYLKLMKILGRYREDIW</sequence>
<dbReference type="PANTHER" id="PTHR19384">
    <property type="entry name" value="NITRIC OXIDE SYNTHASE-RELATED"/>
    <property type="match status" value="1"/>
</dbReference>
<dbReference type="InterPro" id="IPR017938">
    <property type="entry name" value="Riboflavin_synthase-like_b-brl"/>
</dbReference>
<feature type="domain" description="Flavodoxin-like" evidence="9">
    <location>
        <begin position="4"/>
        <end position="159"/>
    </location>
</feature>
<keyword evidence="4" id="KW-0288">FMN</keyword>
<keyword evidence="6" id="KW-0521">NADP</keyword>
<dbReference type="InterPro" id="IPR001709">
    <property type="entry name" value="Flavoprot_Pyr_Nucl_cyt_Rdtase"/>
</dbReference>
<dbReference type="GO" id="GO:0010181">
    <property type="term" value="F:FMN binding"/>
    <property type="evidence" value="ECO:0007669"/>
    <property type="project" value="InterPro"/>
</dbReference>
<protein>
    <recommendedName>
        <fullName evidence="8">NADPH--hemoprotein reductase</fullName>
        <ecNumber evidence="8">1.6.2.4</ecNumber>
    </recommendedName>
</protein>
<evidence type="ECO:0000256" key="1">
    <source>
        <dbReference type="ARBA" id="ARBA00001917"/>
    </source>
</evidence>
<dbReference type="Pfam" id="PF00258">
    <property type="entry name" value="Flavodoxin_1"/>
    <property type="match status" value="1"/>
</dbReference>
<evidence type="ECO:0000256" key="3">
    <source>
        <dbReference type="ARBA" id="ARBA00022630"/>
    </source>
</evidence>
<dbReference type="Gene3D" id="3.40.50.80">
    <property type="entry name" value="Nucleotide-binding domain of ferredoxin-NADP reductase (FNR) module"/>
    <property type="match status" value="1"/>
</dbReference>